<organism evidence="5">
    <name type="scientific">Schistocephalus solidus</name>
    <name type="common">Tapeworm</name>
    <dbReference type="NCBI Taxonomy" id="70667"/>
    <lineage>
        <taxon>Eukaryota</taxon>
        <taxon>Metazoa</taxon>
        <taxon>Spiralia</taxon>
        <taxon>Lophotrochozoa</taxon>
        <taxon>Platyhelminthes</taxon>
        <taxon>Cestoda</taxon>
        <taxon>Eucestoda</taxon>
        <taxon>Diphyllobothriidea</taxon>
        <taxon>Diphyllobothriidae</taxon>
        <taxon>Schistocephalus</taxon>
    </lineage>
</organism>
<feature type="chain" id="PRO_5043073821" description="Carboxypeptidase" evidence="2">
    <location>
        <begin position="19"/>
        <end position="195"/>
    </location>
</feature>
<accession>A0A183SAL6</accession>
<gene>
    <name evidence="3" type="ORF">SSLN_LOCUS1264</name>
</gene>
<dbReference type="PROSITE" id="PS00131">
    <property type="entry name" value="CARBOXYPEPT_SER_SER"/>
    <property type="match status" value="1"/>
</dbReference>
<dbReference type="WBParaSite" id="SSLN_0000131601-mRNA-1">
    <property type="protein sequence ID" value="SSLN_0000131601-mRNA-1"/>
    <property type="gene ID" value="SSLN_0000131601"/>
</dbReference>
<keyword evidence="2" id="KW-0732">Signal</keyword>
<feature type="signal peptide" evidence="2">
    <location>
        <begin position="1"/>
        <end position="18"/>
    </location>
</feature>
<dbReference type="Pfam" id="PF00450">
    <property type="entry name" value="Peptidase_S10"/>
    <property type="match status" value="1"/>
</dbReference>
<dbReference type="InterPro" id="IPR029058">
    <property type="entry name" value="AB_hydrolase_fold"/>
</dbReference>
<evidence type="ECO:0000256" key="1">
    <source>
        <dbReference type="ARBA" id="ARBA00009431"/>
    </source>
</evidence>
<keyword evidence="4" id="KW-1185">Reference proteome</keyword>
<dbReference type="AlphaFoldDB" id="A0A183SAL6"/>
<evidence type="ECO:0000313" key="5">
    <source>
        <dbReference type="WBParaSite" id="SSLN_0000131601-mRNA-1"/>
    </source>
</evidence>
<comment type="similarity">
    <text evidence="1 2">Belongs to the peptidase S10 family.</text>
</comment>
<dbReference type="PANTHER" id="PTHR11802">
    <property type="entry name" value="SERINE PROTEASE FAMILY S10 SERINE CARBOXYPEPTIDASE"/>
    <property type="match status" value="1"/>
</dbReference>
<dbReference type="Proteomes" id="UP000275846">
    <property type="component" value="Unassembled WGS sequence"/>
</dbReference>
<dbReference type="GO" id="GO:0004185">
    <property type="term" value="F:serine-type carboxypeptidase activity"/>
    <property type="evidence" value="ECO:0007669"/>
    <property type="project" value="UniProtKB-UniRule"/>
</dbReference>
<dbReference type="EC" id="3.4.16.-" evidence="2"/>
<dbReference type="PANTHER" id="PTHR11802:SF201">
    <property type="entry name" value="CARBOXYPEPTIDASE"/>
    <property type="match status" value="1"/>
</dbReference>
<dbReference type="SUPFAM" id="SSF53474">
    <property type="entry name" value="alpha/beta-Hydrolases"/>
    <property type="match status" value="1"/>
</dbReference>
<dbReference type="GO" id="GO:0006508">
    <property type="term" value="P:proteolysis"/>
    <property type="evidence" value="ECO:0007669"/>
    <property type="project" value="UniProtKB-KW"/>
</dbReference>
<evidence type="ECO:0000256" key="2">
    <source>
        <dbReference type="RuleBase" id="RU361156"/>
    </source>
</evidence>
<keyword evidence="2" id="KW-0378">Hydrolase</keyword>
<reference evidence="3 4" key="2">
    <citation type="submission" date="2018-11" db="EMBL/GenBank/DDBJ databases">
        <authorList>
            <consortium name="Pathogen Informatics"/>
        </authorList>
    </citation>
    <scope>NUCLEOTIDE SEQUENCE [LARGE SCALE GENOMIC DNA]</scope>
    <source>
        <strain evidence="3 4">NST_G2</strain>
    </source>
</reference>
<sequence>MFFFQVFILLYVLKGLFARTSDDDLVQSLPGLNPMPKFRQYSGYLQGATENIQLHYWLVEASTNAEKLPLVLWLNGGPGCSSLLGLLNENGPFSIANILYLESPAGVGFSYAVNGNVSTDDDIVAKNNFAALENFFKRFPSYKGRDFYITGESYGGIYVPILALLVASKPEINLRVSLFLLFSPRHIVPSYLLCN</sequence>
<dbReference type="OrthoDB" id="443318at2759"/>
<keyword evidence="2" id="KW-0121">Carboxypeptidase</keyword>
<dbReference type="InterPro" id="IPR001563">
    <property type="entry name" value="Peptidase_S10"/>
</dbReference>
<dbReference type="STRING" id="70667.A0A183SAL6"/>
<dbReference type="PRINTS" id="PR00724">
    <property type="entry name" value="CRBOXYPTASEC"/>
</dbReference>
<dbReference type="EMBL" id="UYSU01002132">
    <property type="protein sequence ID" value="VDL87310.1"/>
    <property type="molecule type" value="Genomic_DNA"/>
</dbReference>
<evidence type="ECO:0000313" key="4">
    <source>
        <dbReference type="Proteomes" id="UP000275846"/>
    </source>
</evidence>
<reference evidence="5" key="1">
    <citation type="submission" date="2016-06" db="UniProtKB">
        <authorList>
            <consortium name="WormBaseParasite"/>
        </authorList>
    </citation>
    <scope>IDENTIFICATION</scope>
</reference>
<name>A0A183SAL6_SCHSO</name>
<protein>
    <recommendedName>
        <fullName evidence="2">Carboxypeptidase</fullName>
        <ecNumber evidence="2">3.4.16.-</ecNumber>
    </recommendedName>
</protein>
<evidence type="ECO:0000313" key="3">
    <source>
        <dbReference type="EMBL" id="VDL87310.1"/>
    </source>
</evidence>
<proteinExistence type="inferred from homology"/>
<dbReference type="Gene3D" id="3.40.50.1820">
    <property type="entry name" value="alpha/beta hydrolase"/>
    <property type="match status" value="1"/>
</dbReference>
<dbReference type="InterPro" id="IPR018202">
    <property type="entry name" value="Ser_caboxypep_ser_AS"/>
</dbReference>
<keyword evidence="2" id="KW-0645">Protease</keyword>